<evidence type="ECO:0000259" key="1">
    <source>
        <dbReference type="Pfam" id="PF20516"/>
    </source>
</evidence>
<comment type="caution">
    <text evidence="2">The sequence shown here is derived from an EMBL/GenBank/DDBJ whole genome shotgun (WGS) entry which is preliminary data.</text>
</comment>
<reference evidence="2 3" key="1">
    <citation type="submission" date="2015-06" db="EMBL/GenBank/DDBJ databases">
        <title>Survival trade-offs in plant roots during colonization by closely related pathogenic and mutualistic fungi.</title>
        <authorList>
            <person name="Hacquard S."/>
            <person name="Kracher B."/>
            <person name="Hiruma K."/>
            <person name="Weinman A."/>
            <person name="Muench P."/>
            <person name="Garrido Oter R."/>
            <person name="Ver Loren van Themaat E."/>
            <person name="Dallerey J.-F."/>
            <person name="Damm U."/>
            <person name="Henrissat B."/>
            <person name="Lespinet O."/>
            <person name="Thon M."/>
            <person name="Kemen E."/>
            <person name="McHardy A.C."/>
            <person name="Schulze-Lefert P."/>
            <person name="O'Connell R.J."/>
        </authorList>
    </citation>
    <scope>NUCLEOTIDE SEQUENCE [LARGE SCALE GENOMIC DNA]</scope>
    <source>
        <strain evidence="2 3">0861</strain>
    </source>
</reference>
<gene>
    <name evidence="2" type="ORF">CT0861_13196</name>
</gene>
<dbReference type="InterPro" id="IPR046797">
    <property type="entry name" value="PDDEXK_12"/>
</dbReference>
<dbReference type="Pfam" id="PF20516">
    <property type="entry name" value="PDDEXK_12"/>
    <property type="match status" value="1"/>
</dbReference>
<feature type="domain" description="PD-(D/E)XK nuclease-like" evidence="1">
    <location>
        <begin position="49"/>
        <end position="127"/>
    </location>
</feature>
<keyword evidence="3" id="KW-1185">Reference proteome</keyword>
<proteinExistence type="predicted"/>
<protein>
    <recommendedName>
        <fullName evidence="1">PD-(D/E)XK nuclease-like domain-containing protein</fullName>
    </recommendedName>
</protein>
<dbReference type="AlphaFoldDB" id="A0A161VYH7"/>
<evidence type="ECO:0000313" key="3">
    <source>
        <dbReference type="Proteomes" id="UP000076552"/>
    </source>
</evidence>
<name>A0A161VYH7_9PEZI</name>
<dbReference type="EMBL" id="LFIV01000311">
    <property type="protein sequence ID" value="KZL63843.1"/>
    <property type="molecule type" value="Genomic_DNA"/>
</dbReference>
<dbReference type="Proteomes" id="UP000076552">
    <property type="component" value="Unassembled WGS sequence"/>
</dbReference>
<evidence type="ECO:0000313" key="2">
    <source>
        <dbReference type="EMBL" id="KZL63843.1"/>
    </source>
</evidence>
<accession>A0A161VYH7</accession>
<sequence>MSNYTDAISRKVDVCAPFVTRMRWQASPSTTSTFPLFKPGQSPFPSRLRFTHNAQWRLLDRLVGQTDPKMQLPEFMPGKIIQGHEWLFVASTKQGDQVHIGSTATAIGVYQIVCVLQYLKRWIENTY</sequence>
<organism evidence="2 3">
    <name type="scientific">Colletotrichum tofieldiae</name>
    <dbReference type="NCBI Taxonomy" id="708197"/>
    <lineage>
        <taxon>Eukaryota</taxon>
        <taxon>Fungi</taxon>
        <taxon>Dikarya</taxon>
        <taxon>Ascomycota</taxon>
        <taxon>Pezizomycotina</taxon>
        <taxon>Sordariomycetes</taxon>
        <taxon>Hypocreomycetidae</taxon>
        <taxon>Glomerellales</taxon>
        <taxon>Glomerellaceae</taxon>
        <taxon>Colletotrichum</taxon>
        <taxon>Colletotrichum spaethianum species complex</taxon>
    </lineage>
</organism>
<dbReference type="STRING" id="708197.A0A161VYH7"/>